<dbReference type="Proteomes" id="UP001196509">
    <property type="component" value="Unassembled WGS sequence"/>
</dbReference>
<feature type="chain" id="PRO_5042093212" evidence="2">
    <location>
        <begin position="21"/>
        <end position="293"/>
    </location>
</feature>
<dbReference type="PANTHER" id="PTHR43855:SF1">
    <property type="entry name" value="THIOSULFATE SULFURTRANSFERASE"/>
    <property type="match status" value="1"/>
</dbReference>
<dbReference type="SMART" id="SM00450">
    <property type="entry name" value="RHOD"/>
    <property type="match status" value="2"/>
</dbReference>
<dbReference type="PANTHER" id="PTHR43855">
    <property type="entry name" value="THIOSULFATE SULFURTRANSFERASE"/>
    <property type="match status" value="1"/>
</dbReference>
<dbReference type="InterPro" id="IPR036873">
    <property type="entry name" value="Rhodanese-like_dom_sf"/>
</dbReference>
<keyword evidence="1" id="KW-0677">Repeat</keyword>
<evidence type="ECO:0000256" key="1">
    <source>
        <dbReference type="ARBA" id="ARBA00022737"/>
    </source>
</evidence>
<keyword evidence="5" id="KW-1185">Reference proteome</keyword>
<feature type="domain" description="Rhodanese" evidence="3">
    <location>
        <begin position="185"/>
        <end position="288"/>
    </location>
</feature>
<reference evidence="4" key="1">
    <citation type="submission" date="2021-08" db="EMBL/GenBank/DDBJ databases">
        <title>Hoeflea bacterium WL0058 sp. nov., isolated from the sediment.</title>
        <authorList>
            <person name="Wang L."/>
            <person name="Zhang D."/>
        </authorList>
    </citation>
    <scope>NUCLEOTIDE SEQUENCE</scope>
    <source>
        <strain evidence="4">WL0058</strain>
    </source>
</reference>
<dbReference type="Pfam" id="PF00581">
    <property type="entry name" value="Rhodanese"/>
    <property type="match status" value="2"/>
</dbReference>
<dbReference type="InterPro" id="IPR001763">
    <property type="entry name" value="Rhodanese-like_dom"/>
</dbReference>
<dbReference type="EMBL" id="JAICBX010000005">
    <property type="protein sequence ID" value="MBW8639985.1"/>
    <property type="molecule type" value="Genomic_DNA"/>
</dbReference>
<dbReference type="SUPFAM" id="SSF52821">
    <property type="entry name" value="Rhodanese/Cell cycle control phosphatase"/>
    <property type="match status" value="2"/>
</dbReference>
<name>A0AAE2ZSQ6_9HYPH</name>
<dbReference type="InterPro" id="IPR051126">
    <property type="entry name" value="Thiosulfate_sulfurtransferase"/>
</dbReference>
<dbReference type="CDD" id="cd01449">
    <property type="entry name" value="TST_Repeat_2"/>
    <property type="match status" value="1"/>
</dbReference>
<organism evidence="4 5">
    <name type="scientific">Flavimaribacter sediminis</name>
    <dbReference type="NCBI Taxonomy" id="2865987"/>
    <lineage>
        <taxon>Bacteria</taxon>
        <taxon>Pseudomonadati</taxon>
        <taxon>Pseudomonadota</taxon>
        <taxon>Alphaproteobacteria</taxon>
        <taxon>Hyphomicrobiales</taxon>
        <taxon>Rhizobiaceae</taxon>
        <taxon>Flavimaribacter</taxon>
    </lineage>
</organism>
<evidence type="ECO:0000259" key="3">
    <source>
        <dbReference type="PROSITE" id="PS50206"/>
    </source>
</evidence>
<feature type="signal peptide" evidence="2">
    <location>
        <begin position="1"/>
        <end position="20"/>
    </location>
</feature>
<feature type="domain" description="Rhodanese" evidence="3">
    <location>
        <begin position="45"/>
        <end position="153"/>
    </location>
</feature>
<dbReference type="RefSeq" id="WP_220230712.1">
    <property type="nucleotide sequence ID" value="NZ_JAICBX010000005.1"/>
</dbReference>
<dbReference type="AlphaFoldDB" id="A0AAE2ZSQ6"/>
<dbReference type="CDD" id="cd01448">
    <property type="entry name" value="TST_Repeat_1"/>
    <property type="match status" value="1"/>
</dbReference>
<evidence type="ECO:0000313" key="4">
    <source>
        <dbReference type="EMBL" id="MBW8639985.1"/>
    </source>
</evidence>
<accession>A0AAE2ZSQ6</accession>
<keyword evidence="2" id="KW-0732">Signal</keyword>
<comment type="caution">
    <text evidence="4">The sequence shown here is derived from an EMBL/GenBank/DDBJ whole genome shotgun (WGS) entry which is preliminary data.</text>
</comment>
<dbReference type="PROSITE" id="PS50206">
    <property type="entry name" value="RHODANESE_3"/>
    <property type="match status" value="2"/>
</dbReference>
<protein>
    <submittedName>
        <fullName evidence="4">Sulfurtransferase</fullName>
    </submittedName>
</protein>
<proteinExistence type="predicted"/>
<sequence>MRKYLIGATMAIAMSTAALAGENAYPNDHLIINASSLVELVAADSESPVVVIDMRPAEAFAEGHIAGAQSMPFTALSDPEGPVEGMLRSEAELTGMFAAAGLDTSSQIVLYDDRGGFRAARLFWLLELYGYRNVSILDGGIGAWTAADLPLSVGAGSTPAGRPRFPVAYTPRRYASAEWILERRDDAETVVVDVRPTDLFTKGHIPWARNIPWAANLDADGTMLDPQALAVHFLEAGVHPEDNVVVHCQNGSAAAHSYFALRLLGYPRVRVYDRSWSEWGADPTLPHAAMVGE</sequence>
<dbReference type="Gene3D" id="3.40.250.10">
    <property type="entry name" value="Rhodanese-like domain"/>
    <property type="match status" value="2"/>
</dbReference>
<evidence type="ECO:0000313" key="5">
    <source>
        <dbReference type="Proteomes" id="UP001196509"/>
    </source>
</evidence>
<gene>
    <name evidence="4" type="ORF">K1W69_22510</name>
</gene>
<evidence type="ECO:0000256" key="2">
    <source>
        <dbReference type="SAM" id="SignalP"/>
    </source>
</evidence>